<evidence type="ECO:0000313" key="4">
    <source>
        <dbReference type="Proteomes" id="UP000001554"/>
    </source>
</evidence>
<organism evidence="4 5">
    <name type="scientific">Branchiostoma floridae</name>
    <name type="common">Florida lancelet</name>
    <name type="synonym">Amphioxus</name>
    <dbReference type="NCBI Taxonomy" id="7739"/>
    <lineage>
        <taxon>Eukaryota</taxon>
        <taxon>Metazoa</taxon>
        <taxon>Chordata</taxon>
        <taxon>Cephalochordata</taxon>
        <taxon>Leptocardii</taxon>
        <taxon>Amphioxiformes</taxon>
        <taxon>Branchiostomatidae</taxon>
        <taxon>Branchiostoma</taxon>
    </lineage>
</organism>
<sequence>MTSFREVSCWSSVRRSPIFLQRLVTRKLFVGGLNFSTTESSLGETFSQFGSISECKIITDRETGRSRGFGFITFDSPDAAAAARSAMHEQELDGRTIRVDYANKREYGFGGRR</sequence>
<dbReference type="InterPro" id="IPR035979">
    <property type="entry name" value="RBD_domain_sf"/>
</dbReference>
<protein>
    <submittedName>
        <fullName evidence="5">RNA-binding protein 3-like isoform X1</fullName>
    </submittedName>
</protein>
<gene>
    <name evidence="5" type="primary">LOC118412459</name>
</gene>
<dbReference type="OMA" id="IRVTYAH"/>
<evidence type="ECO:0000256" key="2">
    <source>
        <dbReference type="PROSITE-ProRule" id="PRU00176"/>
    </source>
</evidence>
<dbReference type="SMART" id="SM00360">
    <property type="entry name" value="RRM"/>
    <property type="match status" value="1"/>
</dbReference>
<name>A0A9J7KVJ0_BRAFL</name>
<dbReference type="InterPro" id="IPR012677">
    <property type="entry name" value="Nucleotide-bd_a/b_plait_sf"/>
</dbReference>
<dbReference type="RefSeq" id="XP_035671227.1">
    <property type="nucleotide sequence ID" value="XM_035815334.1"/>
</dbReference>
<evidence type="ECO:0000256" key="1">
    <source>
        <dbReference type="ARBA" id="ARBA00022884"/>
    </source>
</evidence>
<dbReference type="AlphaFoldDB" id="A0A9J7KVJ0"/>
<dbReference type="PANTHER" id="PTHR48027">
    <property type="entry name" value="HETEROGENEOUS NUCLEAR RIBONUCLEOPROTEIN 87F-RELATED"/>
    <property type="match status" value="1"/>
</dbReference>
<dbReference type="GeneID" id="118412459"/>
<proteinExistence type="predicted"/>
<dbReference type="SUPFAM" id="SSF54928">
    <property type="entry name" value="RNA-binding domain, RBD"/>
    <property type="match status" value="1"/>
</dbReference>
<accession>A0A9J7KVJ0</accession>
<keyword evidence="4" id="KW-1185">Reference proteome</keyword>
<evidence type="ECO:0000313" key="5">
    <source>
        <dbReference type="RefSeq" id="XP_035671227.1"/>
    </source>
</evidence>
<dbReference type="OrthoDB" id="4207594at2759"/>
<dbReference type="InterPro" id="IPR052462">
    <property type="entry name" value="SLIRP/GR-RBP-like"/>
</dbReference>
<keyword evidence="1 2" id="KW-0694">RNA-binding</keyword>
<dbReference type="KEGG" id="bfo:118412459"/>
<dbReference type="Pfam" id="PF00076">
    <property type="entry name" value="RRM_1"/>
    <property type="match status" value="1"/>
</dbReference>
<dbReference type="InterPro" id="IPR000504">
    <property type="entry name" value="RRM_dom"/>
</dbReference>
<dbReference type="GO" id="GO:0003729">
    <property type="term" value="F:mRNA binding"/>
    <property type="evidence" value="ECO:0000318"/>
    <property type="project" value="GO_Central"/>
</dbReference>
<dbReference type="GO" id="GO:0005737">
    <property type="term" value="C:cytoplasm"/>
    <property type="evidence" value="ECO:0000318"/>
    <property type="project" value="GO_Central"/>
</dbReference>
<evidence type="ECO:0000259" key="3">
    <source>
        <dbReference type="PROSITE" id="PS50102"/>
    </source>
</evidence>
<reference evidence="5" key="2">
    <citation type="submission" date="2025-08" db="UniProtKB">
        <authorList>
            <consortium name="RefSeq"/>
        </authorList>
    </citation>
    <scope>IDENTIFICATION</scope>
    <source>
        <strain evidence="5">S238N-H82</strain>
        <tissue evidence="5">Testes</tissue>
    </source>
</reference>
<dbReference type="Gene3D" id="3.30.70.330">
    <property type="match status" value="1"/>
</dbReference>
<reference evidence="4" key="1">
    <citation type="journal article" date="2020" name="Nat. Ecol. Evol.">
        <title>Deeply conserved synteny resolves early events in vertebrate evolution.</title>
        <authorList>
            <person name="Simakov O."/>
            <person name="Marletaz F."/>
            <person name="Yue J.X."/>
            <person name="O'Connell B."/>
            <person name="Jenkins J."/>
            <person name="Brandt A."/>
            <person name="Calef R."/>
            <person name="Tung C.H."/>
            <person name="Huang T.K."/>
            <person name="Schmutz J."/>
            <person name="Satoh N."/>
            <person name="Yu J.K."/>
            <person name="Putnam N.H."/>
            <person name="Green R.E."/>
            <person name="Rokhsar D.S."/>
        </authorList>
    </citation>
    <scope>NUCLEOTIDE SEQUENCE [LARGE SCALE GENOMIC DNA]</scope>
    <source>
        <strain evidence="4">S238N-H82</strain>
    </source>
</reference>
<dbReference type="Proteomes" id="UP000001554">
    <property type="component" value="Chromosome 3"/>
</dbReference>
<feature type="domain" description="RRM" evidence="3">
    <location>
        <begin position="26"/>
        <end position="104"/>
    </location>
</feature>
<dbReference type="PROSITE" id="PS50102">
    <property type="entry name" value="RRM"/>
    <property type="match status" value="1"/>
</dbReference>